<reference evidence="1 2" key="1">
    <citation type="submission" date="2024-04" db="EMBL/GenBank/DDBJ databases">
        <title>Tritrichomonas musculus Genome.</title>
        <authorList>
            <person name="Alves-Ferreira E."/>
            <person name="Grigg M."/>
            <person name="Lorenzi H."/>
            <person name="Galac M."/>
        </authorList>
    </citation>
    <scope>NUCLEOTIDE SEQUENCE [LARGE SCALE GENOMIC DNA]</scope>
    <source>
        <strain evidence="1 2">EAF2021</strain>
    </source>
</reference>
<evidence type="ECO:0000313" key="2">
    <source>
        <dbReference type="Proteomes" id="UP001470230"/>
    </source>
</evidence>
<sequence>MNKSLSTVKSQIIENYENKNNTSFTPHSINVTTELINEIFKEQKCTVVKSPKYPHDEGNITFYRNDKPDYILVAHLNEFCAKPDYNYPKSKSKLYNSNDTKVNLPIKSTTDKENELRESMKAEGCELISSYSNCRTPVYYLYEGMEYKTTPGRWNSGHRAHKCKCIRYTQHYIKQLFANEGCELISEYKNQKSKLTYKYNDQIYEVVFNDWKLFSSRPHLGQKHSFFTENTEQMTDQKIDE</sequence>
<dbReference type="Proteomes" id="UP001470230">
    <property type="component" value="Unassembled WGS sequence"/>
</dbReference>
<comment type="caution">
    <text evidence="1">The sequence shown here is derived from an EMBL/GenBank/DDBJ whole genome shotgun (WGS) entry which is preliminary data.</text>
</comment>
<organism evidence="1 2">
    <name type="scientific">Tritrichomonas musculus</name>
    <dbReference type="NCBI Taxonomy" id="1915356"/>
    <lineage>
        <taxon>Eukaryota</taxon>
        <taxon>Metamonada</taxon>
        <taxon>Parabasalia</taxon>
        <taxon>Tritrichomonadida</taxon>
        <taxon>Tritrichomonadidae</taxon>
        <taxon>Tritrichomonas</taxon>
    </lineage>
</organism>
<dbReference type="EMBL" id="JAPFFF010000009">
    <property type="protein sequence ID" value="KAK8883214.1"/>
    <property type="molecule type" value="Genomic_DNA"/>
</dbReference>
<evidence type="ECO:0000313" key="1">
    <source>
        <dbReference type="EMBL" id="KAK8883214.1"/>
    </source>
</evidence>
<keyword evidence="2" id="KW-1185">Reference proteome</keyword>
<gene>
    <name evidence="1" type="ORF">M9Y10_045865</name>
</gene>
<proteinExistence type="predicted"/>
<protein>
    <submittedName>
        <fullName evidence="1">Uncharacterized protein</fullName>
    </submittedName>
</protein>
<accession>A0ABR2JWH3</accession>
<name>A0ABR2JWH3_9EUKA</name>